<feature type="region of interest" description="Disordered" evidence="1">
    <location>
        <begin position="329"/>
        <end position="374"/>
    </location>
</feature>
<dbReference type="eggNOG" id="ENOG502RMXB">
    <property type="taxonomic scope" value="Eukaryota"/>
</dbReference>
<dbReference type="VEuPathDB" id="FungiDB:MAPG_02049"/>
<dbReference type="EMBL" id="GL876967">
    <property type="protein sequence ID" value="KLU82982.1"/>
    <property type="molecule type" value="Genomic_DNA"/>
</dbReference>
<reference evidence="2" key="2">
    <citation type="submission" date="2010-05" db="EMBL/GenBank/DDBJ databases">
        <title>The Genome Sequence of Magnaporthe poae strain ATCC 64411.</title>
        <authorList>
            <consortium name="The Broad Institute Genome Sequencing Platform"/>
            <consortium name="Broad Institute Genome Sequencing Center for Infectious Disease"/>
            <person name="Ma L.-J."/>
            <person name="Dead R."/>
            <person name="Young S."/>
            <person name="Zeng Q."/>
            <person name="Koehrsen M."/>
            <person name="Alvarado L."/>
            <person name="Berlin A."/>
            <person name="Chapman S.B."/>
            <person name="Chen Z."/>
            <person name="Freedman E."/>
            <person name="Gellesch M."/>
            <person name="Goldberg J."/>
            <person name="Griggs A."/>
            <person name="Gujja S."/>
            <person name="Heilman E.R."/>
            <person name="Heiman D."/>
            <person name="Hepburn T."/>
            <person name="Howarth C."/>
            <person name="Jen D."/>
            <person name="Larson L."/>
            <person name="Mehta T."/>
            <person name="Neiman D."/>
            <person name="Pearson M."/>
            <person name="Roberts A."/>
            <person name="Saif S."/>
            <person name="Shea T."/>
            <person name="Shenoy N."/>
            <person name="Sisk P."/>
            <person name="Stolte C."/>
            <person name="Sykes S."/>
            <person name="Walk T."/>
            <person name="White J."/>
            <person name="Yandava C."/>
            <person name="Haas B."/>
            <person name="Nusbaum C."/>
            <person name="Birren B."/>
        </authorList>
    </citation>
    <scope>NUCLEOTIDE SEQUENCE</scope>
    <source>
        <strain evidence="2">ATCC 64411</strain>
    </source>
</reference>
<feature type="region of interest" description="Disordered" evidence="1">
    <location>
        <begin position="207"/>
        <end position="226"/>
    </location>
</feature>
<dbReference type="AlphaFoldDB" id="A0A0C4DQB1"/>
<reference evidence="4" key="1">
    <citation type="submission" date="2010-05" db="EMBL/GenBank/DDBJ databases">
        <title>The genome sequence of Magnaporthe poae strain ATCC 64411.</title>
        <authorList>
            <person name="Ma L.-J."/>
            <person name="Dead R."/>
            <person name="Young S."/>
            <person name="Zeng Q."/>
            <person name="Koehrsen M."/>
            <person name="Alvarado L."/>
            <person name="Berlin A."/>
            <person name="Chapman S.B."/>
            <person name="Chen Z."/>
            <person name="Freedman E."/>
            <person name="Gellesch M."/>
            <person name="Goldberg J."/>
            <person name="Griggs A."/>
            <person name="Gujja S."/>
            <person name="Heilman E.R."/>
            <person name="Heiman D."/>
            <person name="Hepburn T."/>
            <person name="Howarth C."/>
            <person name="Jen D."/>
            <person name="Larson L."/>
            <person name="Mehta T."/>
            <person name="Neiman D."/>
            <person name="Pearson M."/>
            <person name="Roberts A."/>
            <person name="Saif S."/>
            <person name="Shea T."/>
            <person name="Shenoy N."/>
            <person name="Sisk P."/>
            <person name="Stolte C."/>
            <person name="Sykes S."/>
            <person name="Walk T."/>
            <person name="White J."/>
            <person name="Yandava C."/>
            <person name="Haas B."/>
            <person name="Nusbaum C."/>
            <person name="Birren B."/>
        </authorList>
    </citation>
    <scope>NUCLEOTIDE SEQUENCE [LARGE SCALE GENOMIC DNA]</scope>
    <source>
        <strain evidence="4">ATCC 64411 / 73-15</strain>
    </source>
</reference>
<reference evidence="2" key="3">
    <citation type="submission" date="2011-03" db="EMBL/GenBank/DDBJ databases">
        <title>Annotation of Magnaporthe poae ATCC 64411.</title>
        <authorList>
            <person name="Ma L.-J."/>
            <person name="Dead R."/>
            <person name="Young S.K."/>
            <person name="Zeng Q."/>
            <person name="Gargeya S."/>
            <person name="Fitzgerald M."/>
            <person name="Haas B."/>
            <person name="Abouelleil A."/>
            <person name="Alvarado L."/>
            <person name="Arachchi H.M."/>
            <person name="Berlin A."/>
            <person name="Brown A."/>
            <person name="Chapman S.B."/>
            <person name="Chen Z."/>
            <person name="Dunbar C."/>
            <person name="Freedman E."/>
            <person name="Gearin G."/>
            <person name="Gellesch M."/>
            <person name="Goldberg J."/>
            <person name="Griggs A."/>
            <person name="Gujja S."/>
            <person name="Heiman D."/>
            <person name="Howarth C."/>
            <person name="Larson L."/>
            <person name="Lui A."/>
            <person name="MacDonald P.J.P."/>
            <person name="Mehta T."/>
            <person name="Montmayeur A."/>
            <person name="Murphy C."/>
            <person name="Neiman D."/>
            <person name="Pearson M."/>
            <person name="Priest M."/>
            <person name="Roberts A."/>
            <person name="Saif S."/>
            <person name="Shea T."/>
            <person name="Shenoy N."/>
            <person name="Sisk P."/>
            <person name="Stolte C."/>
            <person name="Sykes S."/>
            <person name="Yandava C."/>
            <person name="Wortman J."/>
            <person name="Nusbaum C."/>
            <person name="Birren B."/>
        </authorList>
    </citation>
    <scope>NUCLEOTIDE SEQUENCE</scope>
    <source>
        <strain evidence="2">ATCC 64411</strain>
    </source>
</reference>
<keyword evidence="4" id="KW-1185">Reference proteome</keyword>
<protein>
    <submittedName>
        <fullName evidence="2 3">Uncharacterized protein</fullName>
    </submittedName>
</protein>
<evidence type="ECO:0000313" key="4">
    <source>
        <dbReference type="Proteomes" id="UP000011715"/>
    </source>
</evidence>
<sequence>MQNDTDYFDFVVSYFYSPPSFALLTDWPGVKTASDMTAMATAPGVVYLQQQQQPQNLPGAQVPVPPADPQHGGIPFDVGYGPLPHVPLPMGFQEQQQPQQQQQFAPDMAMQWQQQQPQPQMLATTAQPQQQQTFTANGITYVANGGVPLQLQPQQQQVPVQMYPGVVGVNTAAAGGGAGYVQQLPAQGHVVGTQGMGQVQFMDGQQQQQQMMMQQPPLAQQPQQQQQQQQMVLQQAPVAQQQPQQQQQQLVMSSNGSLVRVVQPGQLPAGAKIVSPDQLPPGAVQQFSPPLTRAATVPTTSPPPMFDATPASPISAKDPAAAVLGFPPHSPYTQPATPATRSVVSPSVASPATSQQQPTPTTAMQTPQTTATSPQSLVMPAAMSPTVVAPQQIQGLALQQQQQPQQIPVAAQPQLLMNPVVQCPEQQQQQQAVWVQQGQQMVLMQIPTVTDGGGGGGQVLLPAAQPGQQQAAMPPTFAVDANGNLVLLATPSATAAVAAAGDSAATTTAAGQQQEKQQFWTKERAEKSKATAKKALKQTKNALVKTNDFLGKAVAPIMPLLAVTDPELAAASPNRTSSILISAFVPRHQLPVGRAAVESAAKSLRWLSSSPTPTPTNSNSNSIGTRRDKTAELAGTRWQHFDSYTSPGAYSAGSFRETRDLVFSADCSFAYDRVFAASVSTFDSCGNTTSDLTQHDPDHTRGEYRLFACRGVNDADGDGDGAEQLVLAEDGSLDVKVWAVQRPGPGIMVVGGKKYLKKS</sequence>
<dbReference type="EMBL" id="ADBL01000519">
    <property type="status" value="NOT_ANNOTATED_CDS"/>
    <property type="molecule type" value="Genomic_DNA"/>
</dbReference>
<accession>A0A0C4DQB1</accession>
<dbReference type="EnsemblFungi" id="MAPG_02049T0">
    <property type="protein sequence ID" value="MAPG_02049T0"/>
    <property type="gene ID" value="MAPG_02049"/>
</dbReference>
<evidence type="ECO:0000313" key="2">
    <source>
        <dbReference type="EMBL" id="KLU82982.1"/>
    </source>
</evidence>
<proteinExistence type="predicted"/>
<reference evidence="3" key="5">
    <citation type="submission" date="2015-06" db="UniProtKB">
        <authorList>
            <consortium name="EnsemblFungi"/>
        </authorList>
    </citation>
    <scope>IDENTIFICATION</scope>
    <source>
        <strain evidence="3">ATCC 64411</strain>
    </source>
</reference>
<evidence type="ECO:0000256" key="1">
    <source>
        <dbReference type="SAM" id="MobiDB-lite"/>
    </source>
</evidence>
<evidence type="ECO:0000313" key="3">
    <source>
        <dbReference type="EnsemblFungi" id="MAPG_02049T0"/>
    </source>
</evidence>
<feature type="compositionally biased region" description="Low complexity" evidence="1">
    <location>
        <begin position="337"/>
        <end position="374"/>
    </location>
</feature>
<feature type="compositionally biased region" description="Low complexity" evidence="1">
    <location>
        <begin position="608"/>
        <end position="622"/>
    </location>
</feature>
<name>A0A0C4DQB1_MAGP6</name>
<gene>
    <name evidence="2" type="ORF">MAPG_02049</name>
</gene>
<dbReference type="EMBL" id="ADBL01000520">
    <property type="status" value="NOT_ANNOTATED_CDS"/>
    <property type="molecule type" value="Genomic_DNA"/>
</dbReference>
<reference evidence="3" key="4">
    <citation type="journal article" date="2015" name="G3 (Bethesda)">
        <title>Genome sequences of three phytopathogenic species of the Magnaporthaceae family of fungi.</title>
        <authorList>
            <person name="Okagaki L.H."/>
            <person name="Nunes C.C."/>
            <person name="Sailsbery J."/>
            <person name="Clay B."/>
            <person name="Brown D."/>
            <person name="John T."/>
            <person name="Oh Y."/>
            <person name="Young N."/>
            <person name="Fitzgerald M."/>
            <person name="Haas B.J."/>
            <person name="Zeng Q."/>
            <person name="Young S."/>
            <person name="Adiconis X."/>
            <person name="Fan L."/>
            <person name="Levin J.Z."/>
            <person name="Mitchell T.K."/>
            <person name="Okubara P.A."/>
            <person name="Farman M.L."/>
            <person name="Kohn L.M."/>
            <person name="Birren B."/>
            <person name="Ma L.-J."/>
            <person name="Dean R.A."/>
        </authorList>
    </citation>
    <scope>NUCLEOTIDE SEQUENCE</scope>
    <source>
        <strain evidence="3">ATCC 64411 / 73-15</strain>
    </source>
</reference>
<organism evidence="3 4">
    <name type="scientific">Magnaporthiopsis poae (strain ATCC 64411 / 73-15)</name>
    <name type="common">Kentucky bluegrass fungus</name>
    <name type="synonym">Magnaporthe poae</name>
    <dbReference type="NCBI Taxonomy" id="644358"/>
    <lineage>
        <taxon>Eukaryota</taxon>
        <taxon>Fungi</taxon>
        <taxon>Dikarya</taxon>
        <taxon>Ascomycota</taxon>
        <taxon>Pezizomycotina</taxon>
        <taxon>Sordariomycetes</taxon>
        <taxon>Sordariomycetidae</taxon>
        <taxon>Magnaporthales</taxon>
        <taxon>Magnaporthaceae</taxon>
        <taxon>Magnaporthiopsis</taxon>
    </lineage>
</organism>
<dbReference type="Proteomes" id="UP000011715">
    <property type="component" value="Unassembled WGS sequence"/>
</dbReference>
<feature type="region of interest" description="Disordered" evidence="1">
    <location>
        <begin position="606"/>
        <end position="627"/>
    </location>
</feature>
<dbReference type="OrthoDB" id="10666972at2759"/>